<dbReference type="KEGG" id="fpf:DCC35_07530"/>
<keyword evidence="4" id="KW-1185">Reference proteome</keyword>
<keyword evidence="1" id="KW-0812">Transmembrane</keyword>
<feature type="domain" description="Signal transduction histidine kinase internal region" evidence="2">
    <location>
        <begin position="172"/>
        <end position="251"/>
    </location>
</feature>
<dbReference type="EMBL" id="CP028923">
    <property type="protein sequence ID" value="QCK14604.1"/>
    <property type="molecule type" value="Genomic_DNA"/>
</dbReference>
<dbReference type="PANTHER" id="PTHR34220:SF7">
    <property type="entry name" value="SENSOR HISTIDINE KINASE YPDA"/>
    <property type="match status" value="1"/>
</dbReference>
<dbReference type="Pfam" id="PF06580">
    <property type="entry name" value="His_kinase"/>
    <property type="match status" value="1"/>
</dbReference>
<dbReference type="PANTHER" id="PTHR34220">
    <property type="entry name" value="SENSOR HISTIDINE KINASE YPDA"/>
    <property type="match status" value="1"/>
</dbReference>
<feature type="transmembrane region" description="Helical" evidence="1">
    <location>
        <begin position="127"/>
        <end position="153"/>
    </location>
</feature>
<evidence type="ECO:0000313" key="4">
    <source>
        <dbReference type="Proteomes" id="UP000298616"/>
    </source>
</evidence>
<dbReference type="Proteomes" id="UP000298616">
    <property type="component" value="Chromosome"/>
</dbReference>
<feature type="transmembrane region" description="Helical" evidence="1">
    <location>
        <begin position="27"/>
        <end position="43"/>
    </location>
</feature>
<gene>
    <name evidence="3" type="ORF">DCC35_07530</name>
</gene>
<dbReference type="OrthoDB" id="9792992at2"/>
<organism evidence="3 4">
    <name type="scientific">Mangrovivirga cuniculi</name>
    <dbReference type="NCBI Taxonomy" id="2715131"/>
    <lineage>
        <taxon>Bacteria</taxon>
        <taxon>Pseudomonadati</taxon>
        <taxon>Bacteroidota</taxon>
        <taxon>Cytophagia</taxon>
        <taxon>Cytophagales</taxon>
        <taxon>Mangrovivirgaceae</taxon>
        <taxon>Mangrovivirga</taxon>
    </lineage>
</organism>
<sequence>MTFSTYLTHSNNQIADFRMKEFLKTTWVQHTIFWLIYFTFNFLRWGSYFDDYQYSLESNLVEFPLHIILVYFNLYFLLPKLIPKHWIWYFILLIVATLAISMIRIVITYEFVTTEVWKESGQPAELFGANYILAVFIGELYVVGLTTALKLGVDWVNFQKKTRELERLKMQAEMAFLHSQIQPHFFFNTLNNLYALVLEKSDKAADMIVKLSDLMRYVIYGSRDEYISTADAFVQINNYIDLVKLRYNEKLILDYNPPVGSKNKLIPPLTLLPFIENNFKHAGRDKQGNIPIQINLDLTDNHLIFETFNFKQKVRHTANETGGVGNENVKKRLDILFGSEYQLKINEDSETYSLKLTIPLKKS</sequence>
<reference evidence="3 4" key="1">
    <citation type="submission" date="2018-04" db="EMBL/GenBank/DDBJ databases">
        <title>Complete genome uncultured novel isolate.</title>
        <authorList>
            <person name="Merlino G."/>
        </authorList>
    </citation>
    <scope>NUCLEOTIDE SEQUENCE [LARGE SCALE GENOMIC DNA]</scope>
    <source>
        <strain evidence="4">R1DC9</strain>
    </source>
</reference>
<keyword evidence="1" id="KW-0472">Membrane</keyword>
<protein>
    <submittedName>
        <fullName evidence="3">Histidine kinase</fullName>
    </submittedName>
</protein>
<feature type="transmembrane region" description="Helical" evidence="1">
    <location>
        <begin position="86"/>
        <end position="107"/>
    </location>
</feature>
<accession>A0A4D7K163</accession>
<dbReference type="InterPro" id="IPR010559">
    <property type="entry name" value="Sig_transdc_His_kin_internal"/>
</dbReference>
<evidence type="ECO:0000313" key="3">
    <source>
        <dbReference type="EMBL" id="QCK14604.1"/>
    </source>
</evidence>
<dbReference type="GO" id="GO:0000155">
    <property type="term" value="F:phosphorelay sensor kinase activity"/>
    <property type="evidence" value="ECO:0007669"/>
    <property type="project" value="InterPro"/>
</dbReference>
<keyword evidence="1" id="KW-1133">Transmembrane helix</keyword>
<name>A0A4D7K163_9BACT</name>
<dbReference type="GO" id="GO:0016020">
    <property type="term" value="C:membrane"/>
    <property type="evidence" value="ECO:0007669"/>
    <property type="project" value="InterPro"/>
</dbReference>
<proteinExistence type="predicted"/>
<evidence type="ECO:0000256" key="1">
    <source>
        <dbReference type="SAM" id="Phobius"/>
    </source>
</evidence>
<keyword evidence="3" id="KW-0808">Transferase</keyword>
<keyword evidence="3" id="KW-0418">Kinase</keyword>
<feature type="transmembrane region" description="Helical" evidence="1">
    <location>
        <begin position="63"/>
        <end position="79"/>
    </location>
</feature>
<dbReference type="AlphaFoldDB" id="A0A4D7K163"/>
<dbReference type="InterPro" id="IPR050640">
    <property type="entry name" value="Bact_2-comp_sensor_kinase"/>
</dbReference>
<evidence type="ECO:0000259" key="2">
    <source>
        <dbReference type="Pfam" id="PF06580"/>
    </source>
</evidence>